<proteinExistence type="predicted"/>
<sequence length="309" mass="34812">MAAFQVGGAVVTADDGVEIVPRILEFLQSPFDQRALSAVEYALSTVLTELVTIPGSWGTVENPRPTETISRGRPHLLVVLRRWFECILGVHACGYSLRGQFNIASFTVGARLQVKMTGIVHLFPYSRLDGGLDYTALVSSIEQFMTLRELVPPHLRVWLDLIGEGVNGVEYLIRYHTSLMEPRQAFDFVLEARNVLDQVRVLDPLVFDMIISLHPELADWDTDSYCVNWYMDAARRYADSRTGKAFEFAHDLTGVLTVGRNCSAHPARYLKNFMVLILEDDFPGLVARFQRSIFRAGLLPIFQLDITMA</sequence>
<reference evidence="1" key="2">
    <citation type="submission" date="2020-10" db="EMBL/GenBank/DDBJ databases">
        <authorList>
            <person name="Cooper E.A."/>
            <person name="Brenton Z.W."/>
            <person name="Flinn B.S."/>
            <person name="Jenkins J."/>
            <person name="Shu S."/>
            <person name="Flowers D."/>
            <person name="Luo F."/>
            <person name="Wang Y."/>
            <person name="Xia P."/>
            <person name="Barry K."/>
            <person name="Daum C."/>
            <person name="Lipzen A."/>
            <person name="Yoshinaga Y."/>
            <person name="Schmutz J."/>
            <person name="Saski C."/>
            <person name="Vermerris W."/>
            <person name="Kresovich S."/>
        </authorList>
    </citation>
    <scope>NUCLEOTIDE SEQUENCE</scope>
</reference>
<name>A0A921R2P9_SORBI</name>
<dbReference type="Proteomes" id="UP000807115">
    <property type="component" value="Chromosome 4"/>
</dbReference>
<evidence type="ECO:0000313" key="2">
    <source>
        <dbReference type="Proteomes" id="UP000807115"/>
    </source>
</evidence>
<organism evidence="1 2">
    <name type="scientific">Sorghum bicolor</name>
    <name type="common">Sorghum</name>
    <name type="synonym">Sorghum vulgare</name>
    <dbReference type="NCBI Taxonomy" id="4558"/>
    <lineage>
        <taxon>Eukaryota</taxon>
        <taxon>Viridiplantae</taxon>
        <taxon>Streptophyta</taxon>
        <taxon>Embryophyta</taxon>
        <taxon>Tracheophyta</taxon>
        <taxon>Spermatophyta</taxon>
        <taxon>Magnoliopsida</taxon>
        <taxon>Liliopsida</taxon>
        <taxon>Poales</taxon>
        <taxon>Poaceae</taxon>
        <taxon>PACMAD clade</taxon>
        <taxon>Panicoideae</taxon>
        <taxon>Andropogonodae</taxon>
        <taxon>Andropogoneae</taxon>
        <taxon>Sorghinae</taxon>
        <taxon>Sorghum</taxon>
    </lineage>
</organism>
<dbReference type="PANTHER" id="PTHR35161">
    <property type="entry name" value="OS02G0303100 PROTEIN"/>
    <property type="match status" value="1"/>
</dbReference>
<dbReference type="AlphaFoldDB" id="A0A921R2P9"/>
<dbReference type="PANTHER" id="PTHR35161:SF22">
    <property type="match status" value="1"/>
</dbReference>
<reference evidence="1" key="1">
    <citation type="journal article" date="2019" name="BMC Genomics">
        <title>A new reference genome for Sorghum bicolor reveals high levels of sequence similarity between sweet and grain genotypes: implications for the genetics of sugar metabolism.</title>
        <authorList>
            <person name="Cooper E.A."/>
            <person name="Brenton Z.W."/>
            <person name="Flinn B.S."/>
            <person name="Jenkins J."/>
            <person name="Shu S."/>
            <person name="Flowers D."/>
            <person name="Luo F."/>
            <person name="Wang Y."/>
            <person name="Xia P."/>
            <person name="Barry K."/>
            <person name="Daum C."/>
            <person name="Lipzen A."/>
            <person name="Yoshinaga Y."/>
            <person name="Schmutz J."/>
            <person name="Saski C."/>
            <person name="Vermerris W."/>
            <person name="Kresovich S."/>
        </authorList>
    </citation>
    <scope>NUCLEOTIDE SEQUENCE</scope>
</reference>
<accession>A0A921R2P9</accession>
<dbReference type="EMBL" id="CM027683">
    <property type="protein sequence ID" value="KAG0531381.1"/>
    <property type="molecule type" value="Genomic_DNA"/>
</dbReference>
<gene>
    <name evidence="1" type="ORF">BDA96_04G018600</name>
</gene>
<protein>
    <submittedName>
        <fullName evidence="1">Uncharacterized protein</fullName>
    </submittedName>
</protein>
<comment type="caution">
    <text evidence="1">The sequence shown here is derived from an EMBL/GenBank/DDBJ whole genome shotgun (WGS) entry which is preliminary data.</text>
</comment>
<evidence type="ECO:0000313" key="1">
    <source>
        <dbReference type="EMBL" id="KAG0531381.1"/>
    </source>
</evidence>